<feature type="binding site" evidence="5">
    <location>
        <begin position="126"/>
        <end position="130"/>
    </location>
    <ligand>
        <name>S-adenosyl-L-methionine</name>
        <dbReference type="ChEBI" id="CHEBI:59789"/>
    </ligand>
</feature>
<dbReference type="InterPro" id="IPR007848">
    <property type="entry name" value="Small_mtfrase_dom"/>
</dbReference>
<evidence type="ECO:0000256" key="5">
    <source>
        <dbReference type="HAMAP-Rule" id="MF_02126"/>
    </source>
</evidence>
<dbReference type="GO" id="GO:0032259">
    <property type="term" value="P:methylation"/>
    <property type="evidence" value="ECO:0007669"/>
    <property type="project" value="UniProtKB-KW"/>
</dbReference>
<dbReference type="InterPro" id="IPR002052">
    <property type="entry name" value="DNA_methylase_N6_adenine_CS"/>
</dbReference>
<dbReference type="NCBIfam" id="TIGR03534">
    <property type="entry name" value="RF_mod_PrmC"/>
    <property type="match status" value="1"/>
</dbReference>
<dbReference type="GO" id="GO:0008168">
    <property type="term" value="F:methyltransferase activity"/>
    <property type="evidence" value="ECO:0007669"/>
    <property type="project" value="UniProtKB-KW"/>
</dbReference>
<evidence type="ECO:0000259" key="7">
    <source>
        <dbReference type="Pfam" id="PF17827"/>
    </source>
</evidence>
<feature type="binding site" evidence="5">
    <location>
        <position position="149"/>
    </location>
    <ligand>
        <name>S-adenosyl-L-methionine</name>
        <dbReference type="ChEBI" id="CHEBI:59789"/>
    </ligand>
</feature>
<keyword evidence="2 5" id="KW-0808">Transferase</keyword>
<dbReference type="Proteomes" id="UP001501166">
    <property type="component" value="Unassembled WGS sequence"/>
</dbReference>
<dbReference type="InterPro" id="IPR019874">
    <property type="entry name" value="RF_methyltr_PrmC"/>
</dbReference>
<evidence type="ECO:0000256" key="3">
    <source>
        <dbReference type="ARBA" id="ARBA00022691"/>
    </source>
</evidence>
<dbReference type="PANTHER" id="PTHR18895:SF74">
    <property type="entry name" value="MTRF1L RELEASE FACTOR GLUTAMINE METHYLTRANSFERASE"/>
    <property type="match status" value="1"/>
</dbReference>
<accession>A0ABN0XDK2</accession>
<feature type="domain" description="Methyltransferase small" evidence="6">
    <location>
        <begin position="113"/>
        <end position="194"/>
    </location>
</feature>
<dbReference type="PROSITE" id="PS00092">
    <property type="entry name" value="N6_MTASE"/>
    <property type="match status" value="1"/>
</dbReference>
<dbReference type="InterPro" id="IPR040758">
    <property type="entry name" value="PrmC_N"/>
</dbReference>
<dbReference type="RefSeq" id="WP_343754823.1">
    <property type="nucleotide sequence ID" value="NZ_BAAACW010000075.1"/>
</dbReference>
<evidence type="ECO:0000259" key="6">
    <source>
        <dbReference type="Pfam" id="PF05175"/>
    </source>
</evidence>
<dbReference type="InterPro" id="IPR004556">
    <property type="entry name" value="HemK-like"/>
</dbReference>
<dbReference type="Pfam" id="PF05175">
    <property type="entry name" value="MTS"/>
    <property type="match status" value="1"/>
</dbReference>
<feature type="binding site" evidence="5">
    <location>
        <begin position="190"/>
        <end position="193"/>
    </location>
    <ligand>
        <name>substrate</name>
    </ligand>
</feature>
<dbReference type="PANTHER" id="PTHR18895">
    <property type="entry name" value="HEMK METHYLTRANSFERASE"/>
    <property type="match status" value="1"/>
</dbReference>
<dbReference type="EC" id="2.1.1.297" evidence="5"/>
<name>A0ABN0XDK2_9LACT</name>
<dbReference type="InterPro" id="IPR029063">
    <property type="entry name" value="SAM-dependent_MTases_sf"/>
</dbReference>
<evidence type="ECO:0000313" key="9">
    <source>
        <dbReference type="Proteomes" id="UP001501166"/>
    </source>
</evidence>
<dbReference type="Pfam" id="PF17827">
    <property type="entry name" value="PrmC_N"/>
    <property type="match status" value="1"/>
</dbReference>
<keyword evidence="9" id="KW-1185">Reference proteome</keyword>
<dbReference type="Gene3D" id="1.10.8.10">
    <property type="entry name" value="DNA helicase RuvA subunit, C-terminal domain"/>
    <property type="match status" value="1"/>
</dbReference>
<dbReference type="NCBIfam" id="TIGR00536">
    <property type="entry name" value="hemK_fam"/>
    <property type="match status" value="1"/>
</dbReference>
<reference evidence="8 9" key="1">
    <citation type="journal article" date="2019" name="Int. J. Syst. Evol. Microbiol.">
        <title>The Global Catalogue of Microorganisms (GCM) 10K type strain sequencing project: providing services to taxonomists for standard genome sequencing and annotation.</title>
        <authorList>
            <consortium name="The Broad Institute Genomics Platform"/>
            <consortium name="The Broad Institute Genome Sequencing Center for Infectious Disease"/>
            <person name="Wu L."/>
            <person name="Ma J."/>
        </authorList>
    </citation>
    <scope>NUCLEOTIDE SEQUENCE [LARGE SCALE GENOMIC DNA]</scope>
    <source>
        <strain evidence="8 9">JCM 12662</strain>
    </source>
</reference>
<evidence type="ECO:0000313" key="8">
    <source>
        <dbReference type="EMBL" id="GAA0361449.1"/>
    </source>
</evidence>
<keyword evidence="3 5" id="KW-0949">S-adenosyl-L-methionine</keyword>
<evidence type="ECO:0000256" key="2">
    <source>
        <dbReference type="ARBA" id="ARBA00022679"/>
    </source>
</evidence>
<keyword evidence="1 5" id="KW-0489">Methyltransferase</keyword>
<protein>
    <recommendedName>
        <fullName evidence="5">Release factor glutamine methyltransferase</fullName>
        <shortName evidence="5">RF MTase</shortName>
        <ecNumber evidence="5">2.1.1.297</ecNumber>
    </recommendedName>
    <alternativeName>
        <fullName evidence="5">N5-glutamine methyltransferase PrmC</fullName>
    </alternativeName>
    <alternativeName>
        <fullName evidence="5">Protein-(glutamine-N5) MTase PrmC</fullName>
    </alternativeName>
    <alternativeName>
        <fullName evidence="5">Protein-glutamine N-methyltransferase PrmC</fullName>
    </alternativeName>
</protein>
<comment type="function">
    <text evidence="5">Methylates the class 1 translation termination release factors RF1/PrfA and RF2/PrfB on the glutamine residue of the universally conserved GGQ motif.</text>
</comment>
<sequence length="289" mass="33242">MSIEAIKKASTYGEVLNRASFFLEKNQKSPHIAQWLLKEQFSMSLTDILIKQRQHMPEEHKTLFIKDVLEASTGKPAQYIVGHEWFYDRQFKVTPHTLIPRPETEEWFDRYIKQLPSKSLRVLDIGTGSGVLAISHKLERKQDEVTAVDINEDTLAVARQNAENLGADVTFQKSDMIKNVKGRFDLIVSNPPYIGKDEWREMDESVLAYEPKEALFAEEEGLFFYKELACTLSDYLNKSGTIILEIGYKQGLAVKKLFEEAFPSARIDIWKDYNEHDRAVCIKSSGKED</sequence>
<evidence type="ECO:0000256" key="4">
    <source>
        <dbReference type="ARBA" id="ARBA00048391"/>
    </source>
</evidence>
<comment type="caution">
    <text evidence="8">The sequence shown here is derived from an EMBL/GenBank/DDBJ whole genome shotgun (WGS) entry which is preliminary data.</text>
</comment>
<dbReference type="Gene3D" id="3.40.50.150">
    <property type="entry name" value="Vaccinia Virus protein VP39"/>
    <property type="match status" value="1"/>
</dbReference>
<dbReference type="InterPro" id="IPR050320">
    <property type="entry name" value="N5-glutamine_MTase"/>
</dbReference>
<feature type="binding site" evidence="5">
    <location>
        <position position="190"/>
    </location>
    <ligand>
        <name>S-adenosyl-L-methionine</name>
        <dbReference type="ChEBI" id="CHEBI:59789"/>
    </ligand>
</feature>
<dbReference type="CDD" id="cd02440">
    <property type="entry name" value="AdoMet_MTases"/>
    <property type="match status" value="1"/>
</dbReference>
<dbReference type="EMBL" id="BAAACW010000075">
    <property type="protein sequence ID" value="GAA0361449.1"/>
    <property type="molecule type" value="Genomic_DNA"/>
</dbReference>
<comment type="caution">
    <text evidence="5">Lacks conserved residue(s) required for the propagation of feature annotation.</text>
</comment>
<evidence type="ECO:0000256" key="1">
    <source>
        <dbReference type="ARBA" id="ARBA00022603"/>
    </source>
</evidence>
<feature type="domain" description="Release factor glutamine methyltransferase N-terminal" evidence="7">
    <location>
        <begin position="14"/>
        <end position="82"/>
    </location>
</feature>
<gene>
    <name evidence="5 8" type="primary">prmC</name>
    <name evidence="8" type="ORF">GCM10008932_12580</name>
</gene>
<dbReference type="HAMAP" id="MF_02126">
    <property type="entry name" value="RF_methyltr_PrmC"/>
    <property type="match status" value="1"/>
</dbReference>
<dbReference type="SUPFAM" id="SSF53335">
    <property type="entry name" value="S-adenosyl-L-methionine-dependent methyltransferases"/>
    <property type="match status" value="1"/>
</dbReference>
<comment type="similarity">
    <text evidence="5">Belongs to the protein N5-glutamine methyltransferase family. PrmC subfamily.</text>
</comment>
<comment type="catalytic activity">
    <reaction evidence="4 5">
        <text>L-glutaminyl-[peptide chain release factor] + S-adenosyl-L-methionine = N(5)-methyl-L-glutaminyl-[peptide chain release factor] + S-adenosyl-L-homocysteine + H(+)</text>
        <dbReference type="Rhea" id="RHEA:42896"/>
        <dbReference type="Rhea" id="RHEA-COMP:10271"/>
        <dbReference type="Rhea" id="RHEA-COMP:10272"/>
        <dbReference type="ChEBI" id="CHEBI:15378"/>
        <dbReference type="ChEBI" id="CHEBI:30011"/>
        <dbReference type="ChEBI" id="CHEBI:57856"/>
        <dbReference type="ChEBI" id="CHEBI:59789"/>
        <dbReference type="ChEBI" id="CHEBI:61891"/>
        <dbReference type="EC" id="2.1.1.297"/>
    </reaction>
</comment>
<organism evidence="8 9">
    <name type="scientific">Alkalibacterium iburiense</name>
    <dbReference type="NCBI Taxonomy" id="290589"/>
    <lineage>
        <taxon>Bacteria</taxon>
        <taxon>Bacillati</taxon>
        <taxon>Bacillota</taxon>
        <taxon>Bacilli</taxon>
        <taxon>Lactobacillales</taxon>
        <taxon>Carnobacteriaceae</taxon>
        <taxon>Alkalibacterium</taxon>
    </lineage>
</organism>
<proteinExistence type="inferred from homology"/>